<name>A0AAU9J2S4_9CILI</name>
<comment type="caution">
    <text evidence="1">The sequence shown here is derived from an EMBL/GenBank/DDBJ whole genome shotgun (WGS) entry which is preliminary data.</text>
</comment>
<reference evidence="1" key="1">
    <citation type="submission" date="2021-09" db="EMBL/GenBank/DDBJ databases">
        <authorList>
            <consortium name="AG Swart"/>
            <person name="Singh M."/>
            <person name="Singh A."/>
            <person name="Seah K."/>
            <person name="Emmerich C."/>
        </authorList>
    </citation>
    <scope>NUCLEOTIDE SEQUENCE</scope>
    <source>
        <strain evidence="1">ATCC30299</strain>
    </source>
</reference>
<keyword evidence="2" id="KW-1185">Reference proteome</keyword>
<sequence length="86" mass="10504">MNSESAYYMLWFTATQNYYWNKPKSLLNIRFWKLWTQYISLLKKKFGLFLISLIAKRKDLSSKSLNRNVLIWSEKSFYFILSENMN</sequence>
<accession>A0AAU9J2S4</accession>
<gene>
    <name evidence="1" type="ORF">BSTOLATCC_MIC15899</name>
</gene>
<dbReference type="EMBL" id="CAJZBQ010000015">
    <property type="protein sequence ID" value="CAG9316046.1"/>
    <property type="molecule type" value="Genomic_DNA"/>
</dbReference>
<dbReference type="AlphaFoldDB" id="A0AAU9J2S4"/>
<evidence type="ECO:0000313" key="1">
    <source>
        <dbReference type="EMBL" id="CAG9316046.1"/>
    </source>
</evidence>
<dbReference type="Proteomes" id="UP001162131">
    <property type="component" value="Unassembled WGS sequence"/>
</dbReference>
<organism evidence="1 2">
    <name type="scientific">Blepharisma stoltei</name>
    <dbReference type="NCBI Taxonomy" id="1481888"/>
    <lineage>
        <taxon>Eukaryota</taxon>
        <taxon>Sar</taxon>
        <taxon>Alveolata</taxon>
        <taxon>Ciliophora</taxon>
        <taxon>Postciliodesmatophora</taxon>
        <taxon>Heterotrichea</taxon>
        <taxon>Heterotrichida</taxon>
        <taxon>Blepharismidae</taxon>
        <taxon>Blepharisma</taxon>
    </lineage>
</organism>
<protein>
    <submittedName>
        <fullName evidence="1">Uncharacterized protein</fullName>
    </submittedName>
</protein>
<evidence type="ECO:0000313" key="2">
    <source>
        <dbReference type="Proteomes" id="UP001162131"/>
    </source>
</evidence>
<proteinExistence type="predicted"/>